<keyword evidence="2" id="KW-0238">DNA-binding</keyword>
<dbReference type="PANTHER" id="PTHR33164:SF89">
    <property type="entry name" value="MARR FAMILY REGULATORY PROTEIN"/>
    <property type="match status" value="1"/>
</dbReference>
<dbReference type="SMART" id="SM00347">
    <property type="entry name" value="HTH_MARR"/>
    <property type="match status" value="1"/>
</dbReference>
<dbReference type="EMBL" id="FNTH01000001">
    <property type="protein sequence ID" value="SED23606.1"/>
    <property type="molecule type" value="Genomic_DNA"/>
</dbReference>
<dbReference type="PRINTS" id="PR00598">
    <property type="entry name" value="HTHMARR"/>
</dbReference>
<name>A0A1H4Z021_9BRAD</name>
<dbReference type="SUPFAM" id="SSF46785">
    <property type="entry name" value="Winged helix' DNA-binding domain"/>
    <property type="match status" value="1"/>
</dbReference>
<organism evidence="2 3">
    <name type="scientific">Bradyrhizobium erythrophlei</name>
    <dbReference type="NCBI Taxonomy" id="1437360"/>
    <lineage>
        <taxon>Bacteria</taxon>
        <taxon>Pseudomonadati</taxon>
        <taxon>Pseudomonadota</taxon>
        <taxon>Alphaproteobacteria</taxon>
        <taxon>Hyphomicrobiales</taxon>
        <taxon>Nitrobacteraceae</taxon>
        <taxon>Bradyrhizobium</taxon>
    </lineage>
</organism>
<dbReference type="Proteomes" id="UP000198992">
    <property type="component" value="Unassembled WGS sequence"/>
</dbReference>
<dbReference type="AlphaFoldDB" id="A0A1H4Z021"/>
<feature type="domain" description="HTH marR-type" evidence="1">
    <location>
        <begin position="21"/>
        <end position="153"/>
    </location>
</feature>
<dbReference type="GO" id="GO:0003677">
    <property type="term" value="F:DNA binding"/>
    <property type="evidence" value="ECO:0007669"/>
    <property type="project" value="UniProtKB-KW"/>
</dbReference>
<proteinExistence type="predicted"/>
<sequence length="174" mass="19971">MSRTRRGPNSDGNMEEPPSMRGYLPHYLSRLMNILNLRLLEHLRPFDITAAQFRIMQMLDARKSASIGEIARDTVIEQSVVSRIVAQLEERGYALRTKRADNARIVEVRLTREGQKVFSDLRPFFLAIVDDATSVLSPAEKQLLSELLNRIFDHAVTPRYPWLEGPPRTPTSKR</sequence>
<gene>
    <name evidence="2" type="ORF">SAMN05444164_4179</name>
</gene>
<accession>A0A1H4Z021</accession>
<dbReference type="InterPro" id="IPR000835">
    <property type="entry name" value="HTH_MarR-typ"/>
</dbReference>
<protein>
    <submittedName>
        <fullName evidence="2">DNA-binding transcriptional regulator, MarR family</fullName>
    </submittedName>
</protein>
<dbReference type="InterPro" id="IPR039422">
    <property type="entry name" value="MarR/SlyA-like"/>
</dbReference>
<dbReference type="InterPro" id="IPR036390">
    <property type="entry name" value="WH_DNA-bd_sf"/>
</dbReference>
<dbReference type="Pfam" id="PF01047">
    <property type="entry name" value="MarR"/>
    <property type="match status" value="1"/>
</dbReference>
<dbReference type="OrthoDB" id="7559832at2"/>
<dbReference type="GO" id="GO:0006950">
    <property type="term" value="P:response to stress"/>
    <property type="evidence" value="ECO:0007669"/>
    <property type="project" value="TreeGrafter"/>
</dbReference>
<reference evidence="2 3" key="1">
    <citation type="submission" date="2016-10" db="EMBL/GenBank/DDBJ databases">
        <authorList>
            <person name="de Groot N.N."/>
        </authorList>
    </citation>
    <scope>NUCLEOTIDE SEQUENCE [LARGE SCALE GENOMIC DNA]</scope>
    <source>
        <strain evidence="2 3">MT12</strain>
    </source>
</reference>
<evidence type="ECO:0000313" key="2">
    <source>
        <dbReference type="EMBL" id="SED23606.1"/>
    </source>
</evidence>
<dbReference type="PANTHER" id="PTHR33164">
    <property type="entry name" value="TRANSCRIPTIONAL REGULATOR, MARR FAMILY"/>
    <property type="match status" value="1"/>
</dbReference>
<dbReference type="InterPro" id="IPR036388">
    <property type="entry name" value="WH-like_DNA-bd_sf"/>
</dbReference>
<dbReference type="PROSITE" id="PS50995">
    <property type="entry name" value="HTH_MARR_2"/>
    <property type="match status" value="1"/>
</dbReference>
<dbReference type="GO" id="GO:0003700">
    <property type="term" value="F:DNA-binding transcription factor activity"/>
    <property type="evidence" value="ECO:0007669"/>
    <property type="project" value="InterPro"/>
</dbReference>
<evidence type="ECO:0000313" key="3">
    <source>
        <dbReference type="Proteomes" id="UP000198992"/>
    </source>
</evidence>
<dbReference type="Gene3D" id="1.10.10.10">
    <property type="entry name" value="Winged helix-like DNA-binding domain superfamily/Winged helix DNA-binding domain"/>
    <property type="match status" value="1"/>
</dbReference>
<evidence type="ECO:0000259" key="1">
    <source>
        <dbReference type="PROSITE" id="PS50995"/>
    </source>
</evidence>